<dbReference type="Proteomes" id="UP000029665">
    <property type="component" value="Unassembled WGS sequence"/>
</dbReference>
<dbReference type="STRING" id="5643.A0A060S4W0"/>
<protein>
    <submittedName>
        <fullName evidence="2">Uncharacterized protein</fullName>
    </submittedName>
</protein>
<reference evidence="2" key="1">
    <citation type="submission" date="2014-01" db="EMBL/GenBank/DDBJ databases">
        <title>The genome of the white-rot fungus Pycnoporus cinnabarinus: a basidiomycete model with a versatile arsenal for lignocellulosic biomass breakdown.</title>
        <authorList>
            <person name="Levasseur A."/>
            <person name="Lomascolo A."/>
            <person name="Ruiz-Duenas F.J."/>
            <person name="Uzan E."/>
            <person name="Piumi F."/>
            <person name="Kues U."/>
            <person name="Ram A.F.J."/>
            <person name="Murat C."/>
            <person name="Haon M."/>
            <person name="Benoit I."/>
            <person name="Arfi Y."/>
            <person name="Chevret D."/>
            <person name="Drula E."/>
            <person name="Kwon M.J."/>
            <person name="Gouret P."/>
            <person name="Lesage-Meessen L."/>
            <person name="Lombard V."/>
            <person name="Mariette J."/>
            <person name="Noirot C."/>
            <person name="Park J."/>
            <person name="Patyshakuliyeva A."/>
            <person name="Wieneger R.A.B."/>
            <person name="Wosten H.A.B."/>
            <person name="Martin F."/>
            <person name="Coutinho P.M."/>
            <person name="de Vries R."/>
            <person name="Martinez A.T."/>
            <person name="Klopp C."/>
            <person name="Pontarotti P."/>
            <person name="Henrissat B."/>
            <person name="Record E."/>
        </authorList>
    </citation>
    <scope>NUCLEOTIDE SEQUENCE [LARGE SCALE GENOMIC DNA]</scope>
    <source>
        <strain evidence="2">BRFM137</strain>
    </source>
</reference>
<feature type="compositionally biased region" description="Low complexity" evidence="1">
    <location>
        <begin position="300"/>
        <end position="314"/>
    </location>
</feature>
<dbReference type="HOGENOM" id="CLU_034870_1_0_1"/>
<feature type="region of interest" description="Disordered" evidence="1">
    <location>
        <begin position="264"/>
        <end position="320"/>
    </location>
</feature>
<name>A0A060S4W0_PYCCI</name>
<feature type="compositionally biased region" description="Basic and acidic residues" evidence="1">
    <location>
        <begin position="346"/>
        <end position="355"/>
    </location>
</feature>
<organism evidence="2 3">
    <name type="scientific">Pycnoporus cinnabarinus</name>
    <name type="common">Cinnabar-red polypore</name>
    <name type="synonym">Trametes cinnabarina</name>
    <dbReference type="NCBI Taxonomy" id="5643"/>
    <lineage>
        <taxon>Eukaryota</taxon>
        <taxon>Fungi</taxon>
        <taxon>Dikarya</taxon>
        <taxon>Basidiomycota</taxon>
        <taxon>Agaricomycotina</taxon>
        <taxon>Agaricomycetes</taxon>
        <taxon>Polyporales</taxon>
        <taxon>Polyporaceae</taxon>
        <taxon>Trametes</taxon>
    </lineage>
</organism>
<evidence type="ECO:0000256" key="1">
    <source>
        <dbReference type="SAM" id="MobiDB-lite"/>
    </source>
</evidence>
<evidence type="ECO:0000313" key="2">
    <source>
        <dbReference type="EMBL" id="CDO69487.1"/>
    </source>
</evidence>
<proteinExistence type="predicted"/>
<dbReference type="EMBL" id="CCBP010000045">
    <property type="protein sequence ID" value="CDO69487.1"/>
    <property type="molecule type" value="Genomic_DNA"/>
</dbReference>
<sequence length="399" mass="43981">MWELVVKMHEDFPGHSAEYYYRAIMQQSRLWSKPCKISQWNAFEHRKRISANLIKDLAARWKDMSPEEKSEAVGDGVEKLSERQETWQHGVHNVAINAFHDVCATLNSISQQLDYLNRRTGADILLVVVRCDPEQYNRPYVFYTNDHIPQFVASATGKKETLHKFAILSPTVADSPGSEVAHSHHSDILQLKAQVRDLIEMKLKQACTRGKIERMFYVNFDEHVTLKYSIVVEEWPFPDKFIAPGKFGSVAELRVLLAAWESAPELTPSPSPPGLGATAPPPLPPLSSVPPPPIAPTPSKPAAASSSSAPAAAPGRKRPHTNTLSIQFLNAVTAEDGSSIKIPKRAQKERSDKNTKKGPRKKRHAGQDDGMSSSTSAPVAPGDSSAGGVDAMWDTQPTV</sequence>
<evidence type="ECO:0000313" key="3">
    <source>
        <dbReference type="Proteomes" id="UP000029665"/>
    </source>
</evidence>
<accession>A0A060S4W0</accession>
<comment type="caution">
    <text evidence="2">The sequence shown here is derived from an EMBL/GenBank/DDBJ whole genome shotgun (WGS) entry which is preliminary data.</text>
</comment>
<keyword evidence="3" id="KW-1185">Reference proteome</keyword>
<feature type="region of interest" description="Disordered" evidence="1">
    <location>
        <begin position="335"/>
        <end position="399"/>
    </location>
</feature>
<dbReference type="OrthoDB" id="3267359at2759"/>
<gene>
    <name evidence="2" type="ORF">BN946_scf184662.g7</name>
</gene>
<dbReference type="AlphaFoldDB" id="A0A060S4W0"/>
<feature type="compositionally biased region" description="Pro residues" evidence="1">
    <location>
        <begin position="267"/>
        <end position="299"/>
    </location>
</feature>